<feature type="domain" description="Ketoreductase" evidence="4">
    <location>
        <begin position="7"/>
        <end position="180"/>
    </location>
</feature>
<dbReference type="PROSITE" id="PS00061">
    <property type="entry name" value="ADH_SHORT"/>
    <property type="match status" value="1"/>
</dbReference>
<keyword evidence="6" id="KW-1185">Reference proteome</keyword>
<organism evidence="5 6">
    <name type="scientific">Massilia agrisoli</name>
    <dbReference type="NCBI Taxonomy" id="2892444"/>
    <lineage>
        <taxon>Bacteria</taxon>
        <taxon>Pseudomonadati</taxon>
        <taxon>Pseudomonadota</taxon>
        <taxon>Betaproteobacteria</taxon>
        <taxon>Burkholderiales</taxon>
        <taxon>Oxalobacteraceae</taxon>
        <taxon>Telluria group</taxon>
        <taxon>Massilia</taxon>
    </lineage>
</organism>
<dbReference type="InterPro" id="IPR057326">
    <property type="entry name" value="KR_dom"/>
</dbReference>
<proteinExistence type="inferred from homology"/>
<comment type="caution">
    <text evidence="5">The sequence shown here is derived from an EMBL/GenBank/DDBJ whole genome shotgun (WGS) entry which is preliminary data.</text>
</comment>
<dbReference type="InterPro" id="IPR002347">
    <property type="entry name" value="SDR_fam"/>
</dbReference>
<dbReference type="Pfam" id="PF00106">
    <property type="entry name" value="adh_short"/>
    <property type="match status" value="1"/>
</dbReference>
<dbReference type="CDD" id="cd05233">
    <property type="entry name" value="SDR_c"/>
    <property type="match status" value="1"/>
</dbReference>
<evidence type="ECO:0000256" key="1">
    <source>
        <dbReference type="ARBA" id="ARBA00006484"/>
    </source>
</evidence>
<evidence type="ECO:0000313" key="5">
    <source>
        <dbReference type="EMBL" id="MCC6071574.1"/>
    </source>
</evidence>
<dbReference type="PRINTS" id="PR00081">
    <property type="entry name" value="GDHRDH"/>
</dbReference>
<comment type="similarity">
    <text evidence="1 3">Belongs to the short-chain dehydrogenases/reductases (SDR) family.</text>
</comment>
<dbReference type="PRINTS" id="PR00080">
    <property type="entry name" value="SDRFAMILY"/>
</dbReference>
<dbReference type="EMBL" id="JAJHPV010000013">
    <property type="protein sequence ID" value="MCC6071574.1"/>
    <property type="molecule type" value="Genomic_DNA"/>
</dbReference>
<dbReference type="PANTHER" id="PTHR44196:SF1">
    <property type="entry name" value="DEHYDROGENASE_REDUCTASE SDR FAMILY MEMBER 7B"/>
    <property type="match status" value="1"/>
</dbReference>
<evidence type="ECO:0000256" key="2">
    <source>
        <dbReference type="ARBA" id="ARBA00023002"/>
    </source>
</evidence>
<reference evidence="5 6" key="1">
    <citation type="submission" date="2021-11" db="EMBL/GenBank/DDBJ databases">
        <authorList>
            <person name="Huq M.A."/>
        </authorList>
    </citation>
    <scope>NUCLEOTIDE SEQUENCE [LARGE SCALE GENOMIC DNA]</scope>
    <source>
        <strain evidence="5 6">MAHUQ-52</strain>
    </source>
</reference>
<gene>
    <name evidence="5" type="ORF">LMJ30_11450</name>
</gene>
<evidence type="ECO:0000259" key="4">
    <source>
        <dbReference type="SMART" id="SM00822"/>
    </source>
</evidence>
<dbReference type="SUPFAM" id="SSF51735">
    <property type="entry name" value="NAD(P)-binding Rossmann-fold domains"/>
    <property type="match status" value="1"/>
</dbReference>
<dbReference type="InterPro" id="IPR036291">
    <property type="entry name" value="NAD(P)-bd_dom_sf"/>
</dbReference>
<evidence type="ECO:0000313" key="6">
    <source>
        <dbReference type="Proteomes" id="UP001198701"/>
    </source>
</evidence>
<evidence type="ECO:0000256" key="3">
    <source>
        <dbReference type="RuleBase" id="RU000363"/>
    </source>
</evidence>
<dbReference type="SMART" id="SM00822">
    <property type="entry name" value="PKS_KR"/>
    <property type="match status" value="1"/>
</dbReference>
<dbReference type="Gene3D" id="3.40.50.720">
    <property type="entry name" value="NAD(P)-binding Rossmann-like Domain"/>
    <property type="match status" value="1"/>
</dbReference>
<accession>A0ABS8ISK3</accession>
<dbReference type="PANTHER" id="PTHR44196">
    <property type="entry name" value="DEHYDROGENASE/REDUCTASE SDR FAMILY MEMBER 7B"/>
    <property type="match status" value="1"/>
</dbReference>
<sequence length="260" mass="27338">MRPRYRAVITGAGGGIGAAIARQLAPLSDSLILVGRRAAPLQLLRAELKVPVQLVCGDLAEPGTLAAVEAAARQSGGLNLLVNNAGVSEFHSFETQSPEAIRSMVDTNLLAPMLLTRQLLPLLRQAPSAQVVNVGSIFGLLGFPGFAAYGASKSGLKGFSQALRRELSDTAVEVRHFAPRATSTGINSAAVNAMNDELNTAQDSPEAVAAAFVAFLGGDAWQKTLGGKESFFVLLNKLVPALPDGAIRKQLQVIRKHLPR</sequence>
<keyword evidence="2" id="KW-0560">Oxidoreductase</keyword>
<protein>
    <submittedName>
        <fullName evidence="5">SDR family oxidoreductase</fullName>
    </submittedName>
</protein>
<dbReference type="Proteomes" id="UP001198701">
    <property type="component" value="Unassembled WGS sequence"/>
</dbReference>
<name>A0ABS8ISK3_9BURK</name>
<dbReference type="RefSeq" id="WP_229432475.1">
    <property type="nucleotide sequence ID" value="NZ_JAJHPV010000013.1"/>
</dbReference>
<dbReference type="NCBIfam" id="NF006565">
    <property type="entry name" value="PRK09072.1"/>
    <property type="match status" value="1"/>
</dbReference>
<dbReference type="InterPro" id="IPR020904">
    <property type="entry name" value="Sc_DH/Rdtase_CS"/>
</dbReference>